<organism evidence="1 2">
    <name type="scientific">Amazona collaria</name>
    <name type="common">yellow-billed parrot</name>
    <dbReference type="NCBI Taxonomy" id="241587"/>
    <lineage>
        <taxon>Eukaryota</taxon>
        <taxon>Metazoa</taxon>
        <taxon>Chordata</taxon>
        <taxon>Craniata</taxon>
        <taxon>Vertebrata</taxon>
        <taxon>Euteleostomi</taxon>
        <taxon>Archelosauria</taxon>
        <taxon>Archosauria</taxon>
        <taxon>Dinosauria</taxon>
        <taxon>Saurischia</taxon>
        <taxon>Theropoda</taxon>
        <taxon>Coelurosauria</taxon>
        <taxon>Aves</taxon>
        <taxon>Neognathae</taxon>
        <taxon>Neoaves</taxon>
        <taxon>Telluraves</taxon>
        <taxon>Australaves</taxon>
        <taxon>Psittaciformes</taxon>
        <taxon>Psittacidae</taxon>
        <taxon>Amazona</taxon>
    </lineage>
</organism>
<proteinExistence type="predicted"/>
<name>A0A8B9F6J0_9PSIT</name>
<keyword evidence="2" id="KW-1185">Reference proteome</keyword>
<reference evidence="1" key="2">
    <citation type="submission" date="2025-09" db="UniProtKB">
        <authorList>
            <consortium name="Ensembl"/>
        </authorList>
    </citation>
    <scope>IDENTIFICATION</scope>
</reference>
<accession>A0A8B9F6J0</accession>
<protein>
    <submittedName>
        <fullName evidence="1">Uncharacterized protein</fullName>
    </submittedName>
</protein>
<sequence length="153" mass="16086">MGSKTKSGYIKGVQAGYTVLAVADCQPIDVQVLDVQIPSAGKRQLCPPAEGLCARVCPPIDSACRRVCPPIDSARRRVCPPIGSACGCVCPPIGSACGCVCPPTHALHLFCRECLFLPQPRNVHTPGSVLKDVADCPQHRWASGASAVPNLWA</sequence>
<evidence type="ECO:0000313" key="1">
    <source>
        <dbReference type="Ensembl" id="ENSACOP00000005548.1"/>
    </source>
</evidence>
<dbReference type="Ensembl" id="ENSACOT00000005752.1">
    <property type="protein sequence ID" value="ENSACOP00000005548.1"/>
    <property type="gene ID" value="ENSACOG00000003927.1"/>
</dbReference>
<dbReference type="Proteomes" id="UP000694522">
    <property type="component" value="Unplaced"/>
</dbReference>
<dbReference type="AlphaFoldDB" id="A0A8B9F6J0"/>
<evidence type="ECO:0000313" key="2">
    <source>
        <dbReference type="Proteomes" id="UP000694522"/>
    </source>
</evidence>
<reference evidence="1" key="1">
    <citation type="submission" date="2025-08" db="UniProtKB">
        <authorList>
            <consortium name="Ensembl"/>
        </authorList>
    </citation>
    <scope>IDENTIFICATION</scope>
</reference>